<dbReference type="EMBL" id="JAHRHJ020000001">
    <property type="protein sequence ID" value="KAH9328106.1"/>
    <property type="molecule type" value="Genomic_DNA"/>
</dbReference>
<dbReference type="AlphaFoldDB" id="A0AA38GTN7"/>
<evidence type="ECO:0000256" key="1">
    <source>
        <dbReference type="SAM" id="MobiDB-lite"/>
    </source>
</evidence>
<proteinExistence type="predicted"/>
<protein>
    <submittedName>
        <fullName evidence="2">Uncharacterized protein</fullName>
    </submittedName>
</protein>
<sequence>DEAWDGSIKRTVRIAAAILNDNMVDEVFVTPNITQTVSPSNPEMVPQVATQATPSVTPRRSS</sequence>
<accession>A0AA38GTN7</accession>
<reference evidence="2 3" key="1">
    <citation type="journal article" date="2021" name="Nat. Plants">
        <title>The Taxus genome provides insights into paclitaxel biosynthesis.</title>
        <authorList>
            <person name="Xiong X."/>
            <person name="Gou J."/>
            <person name="Liao Q."/>
            <person name="Li Y."/>
            <person name="Zhou Q."/>
            <person name="Bi G."/>
            <person name="Li C."/>
            <person name="Du R."/>
            <person name="Wang X."/>
            <person name="Sun T."/>
            <person name="Guo L."/>
            <person name="Liang H."/>
            <person name="Lu P."/>
            <person name="Wu Y."/>
            <person name="Zhang Z."/>
            <person name="Ro D.K."/>
            <person name="Shang Y."/>
            <person name="Huang S."/>
            <person name="Yan J."/>
        </authorList>
    </citation>
    <scope>NUCLEOTIDE SEQUENCE [LARGE SCALE GENOMIC DNA]</scope>
    <source>
        <strain evidence="2">Ta-2019</strain>
    </source>
</reference>
<feature type="compositionally biased region" description="Polar residues" evidence="1">
    <location>
        <begin position="48"/>
        <end position="62"/>
    </location>
</feature>
<dbReference type="Proteomes" id="UP000824469">
    <property type="component" value="Unassembled WGS sequence"/>
</dbReference>
<organism evidence="2 3">
    <name type="scientific">Taxus chinensis</name>
    <name type="common">Chinese yew</name>
    <name type="synonym">Taxus wallichiana var. chinensis</name>
    <dbReference type="NCBI Taxonomy" id="29808"/>
    <lineage>
        <taxon>Eukaryota</taxon>
        <taxon>Viridiplantae</taxon>
        <taxon>Streptophyta</taxon>
        <taxon>Embryophyta</taxon>
        <taxon>Tracheophyta</taxon>
        <taxon>Spermatophyta</taxon>
        <taxon>Pinopsida</taxon>
        <taxon>Pinidae</taxon>
        <taxon>Conifers II</taxon>
        <taxon>Cupressales</taxon>
        <taxon>Taxaceae</taxon>
        <taxon>Taxus</taxon>
    </lineage>
</organism>
<feature type="region of interest" description="Disordered" evidence="1">
    <location>
        <begin position="37"/>
        <end position="62"/>
    </location>
</feature>
<keyword evidence="3" id="KW-1185">Reference proteome</keyword>
<feature type="non-terminal residue" evidence="2">
    <location>
        <position position="62"/>
    </location>
</feature>
<evidence type="ECO:0000313" key="2">
    <source>
        <dbReference type="EMBL" id="KAH9328106.1"/>
    </source>
</evidence>
<comment type="caution">
    <text evidence="2">The sequence shown here is derived from an EMBL/GenBank/DDBJ whole genome shotgun (WGS) entry which is preliminary data.</text>
</comment>
<feature type="non-terminal residue" evidence="2">
    <location>
        <position position="1"/>
    </location>
</feature>
<evidence type="ECO:0000313" key="3">
    <source>
        <dbReference type="Proteomes" id="UP000824469"/>
    </source>
</evidence>
<gene>
    <name evidence="2" type="ORF">KI387_000214</name>
</gene>
<name>A0AA38GTN7_TAXCH</name>